<dbReference type="InterPro" id="IPR009009">
    <property type="entry name" value="RlpA-like_DPBB"/>
</dbReference>
<comment type="similarity">
    <text evidence="4 5">Belongs to the RlpA family.</text>
</comment>
<dbReference type="GO" id="GO:0071555">
    <property type="term" value="P:cell wall organization"/>
    <property type="evidence" value="ECO:0007669"/>
    <property type="project" value="UniProtKB-KW"/>
</dbReference>
<dbReference type="InterPro" id="IPR034718">
    <property type="entry name" value="RlpA"/>
</dbReference>
<dbReference type="SUPFAM" id="SSF50685">
    <property type="entry name" value="Barwin-like endoglucanases"/>
    <property type="match status" value="1"/>
</dbReference>
<dbReference type="GO" id="GO:0000270">
    <property type="term" value="P:peptidoglycan metabolic process"/>
    <property type="evidence" value="ECO:0007669"/>
    <property type="project" value="UniProtKB-UniRule"/>
</dbReference>
<dbReference type="NCBIfam" id="TIGR00413">
    <property type="entry name" value="rlpA"/>
    <property type="match status" value="1"/>
</dbReference>
<dbReference type="GO" id="GO:0008932">
    <property type="term" value="F:lytic endotransglycosylase activity"/>
    <property type="evidence" value="ECO:0007669"/>
    <property type="project" value="UniProtKB-UniRule"/>
</dbReference>
<dbReference type="eggNOG" id="COG0797">
    <property type="taxonomic scope" value="Bacteria"/>
</dbReference>
<dbReference type="InterPro" id="IPR012997">
    <property type="entry name" value="RplA"/>
</dbReference>
<evidence type="ECO:0000256" key="4">
    <source>
        <dbReference type="HAMAP-Rule" id="MF_02071"/>
    </source>
</evidence>
<sequence>MLALNACSTNQIKTSEAPPIQTPSLYQQVSPPKATLVTLELPEQAKHPMRHHSIIELGRGSLESNRDLENFKQSTFQESWLPRIARYIKKGIASWYGPGFHGKKTATGEIFDMYEMTAAHKTLPIPSYAQVTNLENNKTVVVRINDRGPFVGSRLVDLSYAAAKKIGIQGEGTGKVEIKAISQLQALPQIQQTAESQNKKVYFQVGSFGSASKALKLQGKIASNNMPEPTIHTSKHRKNTLYKVQIGPIKSTENAEMLSYQLAKIGITDPQIVTASAQN</sequence>
<dbReference type="HAMAP" id="MF_02071">
    <property type="entry name" value="RlpA"/>
    <property type="match status" value="1"/>
</dbReference>
<proteinExistence type="inferred from homology"/>
<evidence type="ECO:0000256" key="2">
    <source>
        <dbReference type="ARBA" id="ARBA00023239"/>
    </source>
</evidence>
<keyword evidence="2 4" id="KW-0456">Lyase</keyword>
<keyword evidence="3 4" id="KW-0961">Cell wall biogenesis/degradation</keyword>
<comment type="caution">
    <text evidence="7">The sequence shown here is derived from an EMBL/GenBank/DDBJ whole genome shotgun (WGS) entry which is preliminary data.</text>
</comment>
<dbReference type="EC" id="4.2.2.-" evidence="4"/>
<dbReference type="Gene3D" id="3.30.70.1070">
    <property type="entry name" value="Sporulation related repeat"/>
    <property type="match status" value="1"/>
</dbReference>
<evidence type="ECO:0000256" key="5">
    <source>
        <dbReference type="RuleBase" id="RU003495"/>
    </source>
</evidence>
<dbReference type="EMBL" id="AYLO01000083">
    <property type="protein sequence ID" value="ESS71867.1"/>
    <property type="molecule type" value="Genomic_DNA"/>
</dbReference>
<dbReference type="PATRIC" id="fig|1116472.3.peg.2387"/>
<dbReference type="PANTHER" id="PTHR34183">
    <property type="entry name" value="ENDOLYTIC PEPTIDOGLYCAN TRANSGLYCOSYLASE RLPA"/>
    <property type="match status" value="1"/>
</dbReference>
<keyword evidence="8" id="KW-1185">Reference proteome</keyword>
<dbReference type="GO" id="GO:0042834">
    <property type="term" value="F:peptidoglycan binding"/>
    <property type="evidence" value="ECO:0007669"/>
    <property type="project" value="InterPro"/>
</dbReference>
<dbReference type="Pfam" id="PF05036">
    <property type="entry name" value="SPOR"/>
    <property type="match status" value="1"/>
</dbReference>
<evidence type="ECO:0000256" key="1">
    <source>
        <dbReference type="ARBA" id="ARBA00022729"/>
    </source>
</evidence>
<dbReference type="AlphaFoldDB" id="V5C041"/>
<dbReference type="PANTHER" id="PTHR34183:SF1">
    <property type="entry name" value="ENDOLYTIC PEPTIDOGLYCAN TRANSGLYCOSYLASE RLPA"/>
    <property type="match status" value="1"/>
</dbReference>
<dbReference type="FunFam" id="2.40.40.10:FF:000003">
    <property type="entry name" value="Endolytic peptidoglycan transglycosylase RlpA"/>
    <property type="match status" value="1"/>
</dbReference>
<dbReference type="Gene3D" id="2.40.40.10">
    <property type="entry name" value="RlpA-like domain"/>
    <property type="match status" value="1"/>
</dbReference>
<reference evidence="7 8" key="1">
    <citation type="journal article" date="2013" name="Genome Announc.">
        <title>Draft Genome Sequence of the Methanotrophic Gammaproteobacterium Methyloglobulus morosus DSM 22980 Strain KoM1.</title>
        <authorList>
            <person name="Poehlein A."/>
            <person name="Deutzmann J.S."/>
            <person name="Daniel R."/>
            <person name="Simeonova D.D."/>
        </authorList>
    </citation>
    <scope>NUCLEOTIDE SEQUENCE [LARGE SCALE GENOMIC DNA]</scope>
    <source>
        <strain evidence="7 8">KoM1</strain>
    </source>
</reference>
<dbReference type="STRING" id="1116472.MGMO_86c00270"/>
<gene>
    <name evidence="4" type="primary">rlpA</name>
    <name evidence="7" type="ORF">MGMO_86c00270</name>
</gene>
<organism evidence="7 8">
    <name type="scientific">Methyloglobulus morosus KoM1</name>
    <dbReference type="NCBI Taxonomy" id="1116472"/>
    <lineage>
        <taxon>Bacteria</taxon>
        <taxon>Pseudomonadati</taxon>
        <taxon>Pseudomonadota</taxon>
        <taxon>Gammaproteobacteria</taxon>
        <taxon>Methylococcales</taxon>
        <taxon>Methylococcaceae</taxon>
        <taxon>Methyloglobulus</taxon>
    </lineage>
</organism>
<dbReference type="InterPro" id="IPR007730">
    <property type="entry name" value="SPOR-like_dom"/>
</dbReference>
<evidence type="ECO:0000313" key="7">
    <source>
        <dbReference type="EMBL" id="ESS71867.1"/>
    </source>
</evidence>
<name>V5C041_9GAMM</name>
<dbReference type="PROSITE" id="PS51724">
    <property type="entry name" value="SPOR"/>
    <property type="match status" value="1"/>
</dbReference>
<dbReference type="Proteomes" id="UP000017842">
    <property type="component" value="Unassembled WGS sequence"/>
</dbReference>
<dbReference type="Pfam" id="PF03330">
    <property type="entry name" value="DPBB_1"/>
    <property type="match status" value="1"/>
</dbReference>
<evidence type="ECO:0000313" key="8">
    <source>
        <dbReference type="Proteomes" id="UP000017842"/>
    </source>
</evidence>
<protein>
    <recommendedName>
        <fullName evidence="4">Endolytic peptidoglycan transglycosylase RlpA</fullName>
        <ecNumber evidence="4">4.2.2.-</ecNumber>
    </recommendedName>
</protein>
<comment type="function">
    <text evidence="4">Lytic transglycosylase with a strong preference for naked glycan strands that lack stem peptides.</text>
</comment>
<dbReference type="InterPro" id="IPR036908">
    <property type="entry name" value="RlpA-like_sf"/>
</dbReference>
<feature type="domain" description="SPOR" evidence="6">
    <location>
        <begin position="195"/>
        <end position="275"/>
    </location>
</feature>
<evidence type="ECO:0000256" key="3">
    <source>
        <dbReference type="ARBA" id="ARBA00023316"/>
    </source>
</evidence>
<dbReference type="InterPro" id="IPR036680">
    <property type="entry name" value="SPOR-like_sf"/>
</dbReference>
<dbReference type="SUPFAM" id="SSF110997">
    <property type="entry name" value="Sporulation related repeat"/>
    <property type="match status" value="1"/>
</dbReference>
<keyword evidence="1" id="KW-0732">Signal</keyword>
<evidence type="ECO:0000259" key="6">
    <source>
        <dbReference type="PROSITE" id="PS51724"/>
    </source>
</evidence>
<accession>V5C041</accession>
<dbReference type="CDD" id="cd22268">
    <property type="entry name" value="DPBB_RlpA-like"/>
    <property type="match status" value="1"/>
</dbReference>